<dbReference type="AlphaFoldDB" id="A0A2J5HE57"/>
<dbReference type="FunFam" id="3.40.1360.10:FF:000018">
    <property type="entry name" value="Type II DNA topoisomerase VI subunit A"/>
    <property type="match status" value="1"/>
</dbReference>
<evidence type="ECO:0000259" key="12">
    <source>
        <dbReference type="Pfam" id="PF21180"/>
    </source>
</evidence>
<evidence type="ECO:0000313" key="14">
    <source>
        <dbReference type="Proteomes" id="UP000235023"/>
    </source>
</evidence>
<comment type="similarity">
    <text evidence="3 10">Belongs to the TOP6A family.</text>
</comment>
<dbReference type="GO" id="GO:0007131">
    <property type="term" value="P:reciprocal meiotic recombination"/>
    <property type="evidence" value="ECO:0007669"/>
    <property type="project" value="TreeGrafter"/>
</dbReference>
<dbReference type="OrthoDB" id="5377392at2759"/>
<dbReference type="PRINTS" id="PR01550">
    <property type="entry name" value="TOP6AFAMILY"/>
</dbReference>
<dbReference type="GO" id="GO:0003918">
    <property type="term" value="F:DNA topoisomerase type II (double strand cut, ATP-hydrolyzing) activity"/>
    <property type="evidence" value="ECO:0007669"/>
    <property type="project" value="UniProtKB-UniRule"/>
</dbReference>
<dbReference type="GO" id="GO:0005524">
    <property type="term" value="F:ATP binding"/>
    <property type="evidence" value="ECO:0007669"/>
    <property type="project" value="InterPro"/>
</dbReference>
<dbReference type="SUPFAM" id="SSF56726">
    <property type="entry name" value="DNA topoisomerase IV, alpha subunit"/>
    <property type="match status" value="1"/>
</dbReference>
<dbReference type="Pfam" id="PF21180">
    <property type="entry name" value="TOP6A-Spo11_Toprim"/>
    <property type="match status" value="1"/>
</dbReference>
<keyword evidence="5" id="KW-0479">Metal-binding</keyword>
<keyword evidence="8 10" id="KW-0238">DNA-binding</keyword>
<dbReference type="GO" id="GO:0046872">
    <property type="term" value="F:metal ion binding"/>
    <property type="evidence" value="ECO:0007669"/>
    <property type="project" value="UniProtKB-KW"/>
</dbReference>
<evidence type="ECO:0000313" key="13">
    <source>
        <dbReference type="EMBL" id="PLN75137.1"/>
    </source>
</evidence>
<evidence type="ECO:0000256" key="7">
    <source>
        <dbReference type="ARBA" id="ARBA00023029"/>
    </source>
</evidence>
<evidence type="ECO:0000256" key="6">
    <source>
        <dbReference type="ARBA" id="ARBA00022842"/>
    </source>
</evidence>
<dbReference type="GO" id="GO:0003677">
    <property type="term" value="F:DNA binding"/>
    <property type="evidence" value="ECO:0007669"/>
    <property type="project" value="UniProtKB-UniRule"/>
</dbReference>
<dbReference type="PANTHER" id="PTHR10848:SF0">
    <property type="entry name" value="MEIOTIC RECOMBINATION PROTEIN SPO11"/>
    <property type="match status" value="1"/>
</dbReference>
<protein>
    <recommendedName>
        <fullName evidence="4">DNA topoisomerase (ATP-hydrolyzing)</fullName>
        <ecNumber evidence="4">5.6.2.2</ecNumber>
    </recommendedName>
</protein>
<evidence type="ECO:0000256" key="2">
    <source>
        <dbReference type="ARBA" id="ARBA00001946"/>
    </source>
</evidence>
<dbReference type="GO" id="GO:0042138">
    <property type="term" value="P:meiotic DNA double-strand break formation"/>
    <property type="evidence" value="ECO:0007669"/>
    <property type="project" value="TreeGrafter"/>
</dbReference>
<dbReference type="InterPro" id="IPR013049">
    <property type="entry name" value="Spo11/TopoVI_A_N"/>
</dbReference>
<sequence length="378" mass="41730">MDQTEPISKTHHQERVQQYIDDTLAGLLNAMTDANGSPSITLRRRSGNVAFHINLNSGALETTDTGSLLTYSWPGKDCFEAWRFTITLRLLTAIADAIHSGLVVSKRDIYYSDPVCFGSQRVVDVLVDDIAFTIGVDRASLNVEAAAKGLVAGQYRLIHPSAHAVEARISSESTPIPRMQETVGVNISDIEWVLAVYRRLVGSGYHNTAAAGKGILITGKGYPDYSTRGFIRKLFDARSQSQSSRRPQFFALVDGDPDGLAILATYKYGSMAAAHENSQLNVRGLRCLGLHMSDVVAGADPCGDDTLLRLTARDRRKIVTMLCKNPVFAVDGPELDWRAELQRMLMLNVKAEIEILYDQEGGLEGWIDRRMEILKKLD</sequence>
<evidence type="ECO:0000259" key="11">
    <source>
        <dbReference type="Pfam" id="PF04406"/>
    </source>
</evidence>
<dbReference type="Pfam" id="PF04406">
    <property type="entry name" value="TP6A_N"/>
    <property type="match status" value="1"/>
</dbReference>
<evidence type="ECO:0000256" key="3">
    <source>
        <dbReference type="ARBA" id="ARBA00006559"/>
    </source>
</evidence>
<dbReference type="Proteomes" id="UP000235023">
    <property type="component" value="Unassembled WGS sequence"/>
</dbReference>
<gene>
    <name evidence="13" type="ORF">BDW42DRAFT_199600</name>
</gene>
<dbReference type="InterPro" id="IPR036388">
    <property type="entry name" value="WH-like_DNA-bd_sf"/>
</dbReference>
<evidence type="ECO:0000256" key="1">
    <source>
        <dbReference type="ARBA" id="ARBA00000185"/>
    </source>
</evidence>
<proteinExistence type="inferred from homology"/>
<keyword evidence="14" id="KW-1185">Reference proteome</keyword>
<organism evidence="13 14">
    <name type="scientific">Aspergillus taichungensis</name>
    <dbReference type="NCBI Taxonomy" id="482145"/>
    <lineage>
        <taxon>Eukaryota</taxon>
        <taxon>Fungi</taxon>
        <taxon>Dikarya</taxon>
        <taxon>Ascomycota</taxon>
        <taxon>Pezizomycotina</taxon>
        <taxon>Eurotiomycetes</taxon>
        <taxon>Eurotiomycetidae</taxon>
        <taxon>Eurotiales</taxon>
        <taxon>Aspergillaceae</taxon>
        <taxon>Aspergillus</taxon>
        <taxon>Aspergillus subgen. Circumdati</taxon>
    </lineage>
</organism>
<dbReference type="PROSITE" id="PS52041">
    <property type="entry name" value="TOPO_IIB"/>
    <property type="match status" value="1"/>
</dbReference>
<dbReference type="PANTHER" id="PTHR10848">
    <property type="entry name" value="MEIOTIC RECOMBINATION PROTEIN SPO11"/>
    <property type="match status" value="1"/>
</dbReference>
<name>A0A2J5HE57_9EURO</name>
<dbReference type="EC" id="5.6.2.2" evidence="4"/>
<keyword evidence="7 10" id="KW-0799">Topoisomerase</keyword>
<comment type="catalytic activity">
    <reaction evidence="1 10">
        <text>ATP-dependent breakage, passage and rejoining of double-stranded DNA.</text>
        <dbReference type="EC" id="5.6.2.2"/>
    </reaction>
</comment>
<dbReference type="Gene3D" id="1.10.10.10">
    <property type="entry name" value="Winged helix-like DNA-binding domain superfamily/Winged helix DNA-binding domain"/>
    <property type="match status" value="1"/>
</dbReference>
<dbReference type="GO" id="GO:0000706">
    <property type="term" value="P:meiotic DNA double-strand break processing"/>
    <property type="evidence" value="ECO:0007669"/>
    <property type="project" value="TreeGrafter"/>
</dbReference>
<feature type="active site" description="O-(5'-phospho-DNA)-tyrosine intermediate" evidence="10">
    <location>
        <position position="111"/>
    </location>
</feature>
<evidence type="ECO:0000256" key="10">
    <source>
        <dbReference type="PROSITE-ProRule" id="PRU01385"/>
    </source>
</evidence>
<dbReference type="InterPro" id="IPR036078">
    <property type="entry name" value="Spo11/TopoVI_A_sf"/>
</dbReference>
<evidence type="ECO:0000256" key="9">
    <source>
        <dbReference type="ARBA" id="ARBA00023235"/>
    </source>
</evidence>
<evidence type="ECO:0000256" key="4">
    <source>
        <dbReference type="ARBA" id="ARBA00012895"/>
    </source>
</evidence>
<evidence type="ECO:0000256" key="5">
    <source>
        <dbReference type="ARBA" id="ARBA00022723"/>
    </source>
</evidence>
<feature type="domain" description="Spo11/DNA topoisomerase VI subunit A N-terminal" evidence="11">
    <location>
        <begin position="82"/>
        <end position="143"/>
    </location>
</feature>
<reference evidence="14" key="1">
    <citation type="submission" date="2017-12" db="EMBL/GenBank/DDBJ databases">
        <authorList>
            <consortium name="DOE Joint Genome Institute"/>
            <person name="Mondo S.J."/>
            <person name="Kjaerbolling I."/>
            <person name="Vesth T.C."/>
            <person name="Frisvad J.C."/>
            <person name="Nybo J.L."/>
            <person name="Theobald S."/>
            <person name="Kuo A."/>
            <person name="Bowyer P."/>
            <person name="Matsuda Y."/>
            <person name="Lyhne E.K."/>
            <person name="Kogle M.E."/>
            <person name="Clum A."/>
            <person name="Lipzen A."/>
            <person name="Salamov A."/>
            <person name="Ngan C.Y."/>
            <person name="Daum C."/>
            <person name="Chiniquy J."/>
            <person name="Barry K."/>
            <person name="LaButti K."/>
            <person name="Haridas S."/>
            <person name="Simmons B.A."/>
            <person name="Magnuson J.K."/>
            <person name="Mortensen U.H."/>
            <person name="Larsen T.O."/>
            <person name="Grigoriev I.V."/>
            <person name="Baker S.E."/>
            <person name="Andersen M.R."/>
            <person name="Nordberg H.P."/>
            <person name="Cantor M.N."/>
            <person name="Hua S.X."/>
        </authorList>
    </citation>
    <scope>NUCLEOTIDE SEQUENCE [LARGE SCALE GENOMIC DNA]</scope>
    <source>
        <strain evidence="14">IBT 19404</strain>
    </source>
</reference>
<dbReference type="GO" id="GO:0000228">
    <property type="term" value="C:nuclear chromosome"/>
    <property type="evidence" value="ECO:0007669"/>
    <property type="project" value="TreeGrafter"/>
</dbReference>
<keyword evidence="6" id="KW-0460">Magnesium</keyword>
<dbReference type="CDD" id="cd00223">
    <property type="entry name" value="TOPRIM_TopoIIB_SPO"/>
    <property type="match status" value="1"/>
</dbReference>
<feature type="domain" description="Topoisomerase 6 subunit A/Spo11 TOPRIM" evidence="12">
    <location>
        <begin position="195"/>
        <end position="358"/>
    </location>
</feature>
<evidence type="ECO:0000256" key="8">
    <source>
        <dbReference type="ARBA" id="ARBA00023125"/>
    </source>
</evidence>
<dbReference type="EMBL" id="KZ559662">
    <property type="protein sequence ID" value="PLN75137.1"/>
    <property type="molecule type" value="Genomic_DNA"/>
</dbReference>
<comment type="cofactor">
    <cofactor evidence="2">
        <name>Mg(2+)</name>
        <dbReference type="ChEBI" id="CHEBI:18420"/>
    </cofactor>
</comment>
<accession>A0A2J5HE57</accession>
<dbReference type="Gene3D" id="3.40.1360.10">
    <property type="match status" value="1"/>
</dbReference>
<dbReference type="InterPro" id="IPR002815">
    <property type="entry name" value="Spo11/TopoVI_A"/>
</dbReference>
<keyword evidence="9 10" id="KW-0413">Isomerase</keyword>
<dbReference type="InterPro" id="IPR034136">
    <property type="entry name" value="TOPRIM_Topo6A/Spo11"/>
</dbReference>